<comment type="caution">
    <text evidence="1">The sequence shown here is derived from an EMBL/GenBank/DDBJ whole genome shotgun (WGS) entry which is preliminary data.</text>
</comment>
<gene>
    <name evidence="1" type="ORF">FNL38_1011024</name>
</gene>
<organism evidence="1">
    <name type="scientific">Nocardia globerula</name>
    <dbReference type="NCBI Taxonomy" id="1818"/>
    <lineage>
        <taxon>Bacteria</taxon>
        <taxon>Bacillati</taxon>
        <taxon>Actinomycetota</taxon>
        <taxon>Actinomycetes</taxon>
        <taxon>Mycobacteriales</taxon>
        <taxon>Nocardiaceae</taxon>
        <taxon>Nocardia</taxon>
    </lineage>
</organism>
<reference evidence="1" key="1">
    <citation type="submission" date="2019-07" db="EMBL/GenBank/DDBJ databases">
        <title>Genomic Encyclopedia of Type Strains, Phase IV (KMG-IV): sequencing the most valuable type-strain genomes for metagenomic binning, comparative biology and taxonomic classification.</title>
        <authorList>
            <person name="Goeker M."/>
        </authorList>
    </citation>
    <scope>NUCLEOTIDE SEQUENCE</scope>
    <source>
        <strain evidence="1">DSM 44596</strain>
    </source>
</reference>
<evidence type="ECO:0000313" key="1">
    <source>
        <dbReference type="EMBL" id="TYQ08649.1"/>
    </source>
</evidence>
<dbReference type="AlphaFoldDB" id="A0A652YY82"/>
<proteinExistence type="predicted"/>
<sequence length="50" mass="5818">MNLRDQLDTCQFLLNRAQLAGDVDAIRRLSERRLVLVKQLASMRAHLRLV</sequence>
<name>A0A652YY82_NOCGL</name>
<protein>
    <submittedName>
        <fullName evidence="1">Uncharacterized protein</fullName>
    </submittedName>
</protein>
<dbReference type="EMBL" id="VNIQ01000001">
    <property type="protein sequence ID" value="TYQ08649.1"/>
    <property type="molecule type" value="Genomic_DNA"/>
</dbReference>
<accession>A0A652YY82</accession>